<accession>A0ACB7PQS4</accession>
<comment type="caution">
    <text evidence="1">The sequence shown here is derived from an EMBL/GenBank/DDBJ whole genome shotgun (WGS) entry which is preliminary data.</text>
</comment>
<name>A0ACB7PQS4_9PEZI</name>
<keyword evidence="2" id="KW-1185">Reference proteome</keyword>
<dbReference type="EMBL" id="JAGIZQ010000001">
    <property type="protein sequence ID" value="KAH6650626.1"/>
    <property type="molecule type" value="Genomic_DNA"/>
</dbReference>
<sequence>MPPSYGQLTGHGWPRHRFHHLLCTLTIFILNLNSEPSQDGEKKMGHDFRHSHSLRTRSFIPLNISRHHLPVMVNQVMYAARKFSCSHCRARLSAEQDHENTLGLVGSVSLGASRVVFRTFRGLTSSEPTIGGLVGQQFFCALLCLLGGPRTAWAE</sequence>
<gene>
    <name evidence="1" type="ORF">F5144DRAFT_54336</name>
</gene>
<organism evidence="1 2">
    <name type="scientific">Chaetomium tenue</name>
    <dbReference type="NCBI Taxonomy" id="1854479"/>
    <lineage>
        <taxon>Eukaryota</taxon>
        <taxon>Fungi</taxon>
        <taxon>Dikarya</taxon>
        <taxon>Ascomycota</taxon>
        <taxon>Pezizomycotina</taxon>
        <taxon>Sordariomycetes</taxon>
        <taxon>Sordariomycetidae</taxon>
        <taxon>Sordariales</taxon>
        <taxon>Chaetomiaceae</taxon>
        <taxon>Chaetomium</taxon>
    </lineage>
</organism>
<evidence type="ECO:0000313" key="2">
    <source>
        <dbReference type="Proteomes" id="UP000724584"/>
    </source>
</evidence>
<dbReference type="Proteomes" id="UP000724584">
    <property type="component" value="Unassembled WGS sequence"/>
</dbReference>
<proteinExistence type="predicted"/>
<protein>
    <submittedName>
        <fullName evidence="1">Uncharacterized protein</fullName>
    </submittedName>
</protein>
<reference evidence="1 2" key="1">
    <citation type="journal article" date="2021" name="Nat. Commun.">
        <title>Genetic determinants of endophytism in the Arabidopsis root mycobiome.</title>
        <authorList>
            <person name="Mesny F."/>
            <person name="Miyauchi S."/>
            <person name="Thiergart T."/>
            <person name="Pickel B."/>
            <person name="Atanasova L."/>
            <person name="Karlsson M."/>
            <person name="Huettel B."/>
            <person name="Barry K.W."/>
            <person name="Haridas S."/>
            <person name="Chen C."/>
            <person name="Bauer D."/>
            <person name="Andreopoulos W."/>
            <person name="Pangilinan J."/>
            <person name="LaButti K."/>
            <person name="Riley R."/>
            <person name="Lipzen A."/>
            <person name="Clum A."/>
            <person name="Drula E."/>
            <person name="Henrissat B."/>
            <person name="Kohler A."/>
            <person name="Grigoriev I.V."/>
            <person name="Martin F.M."/>
            <person name="Hacquard S."/>
        </authorList>
    </citation>
    <scope>NUCLEOTIDE SEQUENCE [LARGE SCALE GENOMIC DNA]</scope>
    <source>
        <strain evidence="1 2">MPI-SDFR-AT-0079</strain>
    </source>
</reference>
<evidence type="ECO:0000313" key="1">
    <source>
        <dbReference type="EMBL" id="KAH6650626.1"/>
    </source>
</evidence>